<dbReference type="PANTHER" id="PTHR46687">
    <property type="entry name" value="PROTEIN DISPATCHED HOMOLOG 3"/>
    <property type="match status" value="1"/>
</dbReference>
<evidence type="ECO:0000256" key="1">
    <source>
        <dbReference type="SAM" id="Phobius"/>
    </source>
</evidence>
<dbReference type="GO" id="GO:0005737">
    <property type="term" value="C:cytoplasm"/>
    <property type="evidence" value="ECO:0007669"/>
    <property type="project" value="TreeGrafter"/>
</dbReference>
<dbReference type="OrthoDB" id="429851at2759"/>
<name>A0A9P1CWF1_9DINO</name>
<accession>A0A9P1CWF1</accession>
<evidence type="ECO:0000313" key="4">
    <source>
        <dbReference type="Proteomes" id="UP001152797"/>
    </source>
</evidence>
<protein>
    <submittedName>
        <fullName evidence="2">Uncharacterized protein</fullName>
    </submittedName>
</protein>
<keyword evidence="4" id="KW-1185">Reference proteome</keyword>
<dbReference type="AlphaFoldDB" id="A0A9P1CWF1"/>
<keyword evidence="1" id="KW-0812">Transmembrane</keyword>
<feature type="transmembrane region" description="Helical" evidence="1">
    <location>
        <begin position="869"/>
        <end position="889"/>
    </location>
</feature>
<dbReference type="InterPro" id="IPR042480">
    <property type="entry name" value="DISP3"/>
</dbReference>
<dbReference type="EMBL" id="CAMXCT010002557">
    <property type="protein sequence ID" value="CAI3998878.1"/>
    <property type="molecule type" value="Genomic_DNA"/>
</dbReference>
<reference evidence="3" key="2">
    <citation type="submission" date="2024-04" db="EMBL/GenBank/DDBJ databases">
        <authorList>
            <person name="Chen Y."/>
            <person name="Shah S."/>
            <person name="Dougan E. K."/>
            <person name="Thang M."/>
            <person name="Chan C."/>
        </authorList>
    </citation>
    <scope>NUCLEOTIDE SEQUENCE [LARGE SCALE GENOMIC DNA]</scope>
</reference>
<dbReference type="EMBL" id="CAMXCT020002557">
    <property type="protein sequence ID" value="CAL1152253.1"/>
    <property type="molecule type" value="Genomic_DNA"/>
</dbReference>
<reference evidence="2" key="1">
    <citation type="submission" date="2022-10" db="EMBL/GenBank/DDBJ databases">
        <authorList>
            <person name="Chen Y."/>
            <person name="Dougan E. K."/>
            <person name="Chan C."/>
            <person name="Rhodes N."/>
            <person name="Thang M."/>
        </authorList>
    </citation>
    <scope>NUCLEOTIDE SEQUENCE</scope>
</reference>
<feature type="transmembrane region" description="Helical" evidence="1">
    <location>
        <begin position="901"/>
        <end position="923"/>
    </location>
</feature>
<comment type="caution">
    <text evidence="2">The sequence shown here is derived from an EMBL/GenBank/DDBJ whole genome shotgun (WGS) entry which is preliminary data.</text>
</comment>
<dbReference type="EMBL" id="CAMXCT030002557">
    <property type="protein sequence ID" value="CAL4786190.1"/>
    <property type="molecule type" value="Genomic_DNA"/>
</dbReference>
<proteinExistence type="predicted"/>
<dbReference type="Gene3D" id="1.20.1640.10">
    <property type="entry name" value="Multidrug efflux transporter AcrB transmembrane domain"/>
    <property type="match status" value="1"/>
</dbReference>
<feature type="transmembrane region" description="Helical" evidence="1">
    <location>
        <begin position="1051"/>
        <end position="1071"/>
    </location>
</feature>
<feature type="transmembrane region" description="Helical" evidence="1">
    <location>
        <begin position="408"/>
        <end position="429"/>
    </location>
</feature>
<feature type="transmembrane region" description="Helical" evidence="1">
    <location>
        <begin position="352"/>
        <end position="369"/>
    </location>
</feature>
<evidence type="ECO:0000313" key="3">
    <source>
        <dbReference type="EMBL" id="CAL1152253.1"/>
    </source>
</evidence>
<feature type="transmembrane region" description="Helical" evidence="1">
    <location>
        <begin position="1019"/>
        <end position="1039"/>
    </location>
</feature>
<sequence length="1132" mass="125732">MDSRECRLRRAGVVGAHEWPEFLGLRDRSEDSCQVLEERLEVEDAVSELQNLGLHVILVNGHDQEGASSASTLRRYPRMLDGCEVMRVAFRNNCSYAIPKHLDELPYTLAPRHRRWVEQHRDFCEVRFSGETGSFKARFPNAMKEQWKSPLPSQIPEQPQLFKEPLDWESGDAIILTVSRGRRREHLLCISECSNSLLQGAAQYAGYILCTQGGDSWKESDDDLYISKALLSVGDFWATDRFMLLTAVCGPHAGTRSLGVGSNIKKRRRAATLALAATAFAQWGSEEPLPQSDGEFEALALALRSAVANQKVAQWARGCHGQGSAGYLGTPVPVSDLFQRAEAESRVVNSALSSWLVSVACALIALGIFTQSLWLSGIACFAMLSTAACSLFFITSVFHWSFGLMEAVSLIIFCGFSVDYPLHVVQAYVHERQRDSTRDTYDVQPMEDRPHTRSRTATGDAYALHESVPPDRWCVTWKNLEYLRKEVKDALLKEEIHPNDRDPFQRYDRIYGPSIYTVTEQHIKPVTRDAGKMSWALMLNPRGLDCDLFISHAWAEGIFEFLRKVRHSWPRGARHAWCCMLANPQNLNIGALLQSPSSSPFALALHSANVVLVVPNRHCSIYTRLWCAYEGYLAQEAGKPILVARTSSLPRFMSSMKYLCASAAFGCLLGMLVRAWGLRLDRYLWLVSVAAMLGTTITDNKSRIVMHCFCEMICFIELVDTAGFPTGEVWGFPDEMHSLVHIWFWLMAGAFFCLQEVDRIEGGINIKEAQQLRAGYQGSIQYAECSESSDAEKILSEIGPDCAVVDFAIQVLLTAGMSTTALRDIARAGVDIHNAAYSEITAAVTILGPFDLLTFSHLIFELCYESGELIVSVLQFLSIFFRIIIMIVLCRSEIDDIYFVLKVLTKAVGLLLMLLLLVCFIAISTKRSPLLAWLILLDLVLGFAVILCILGIKNTAQMPFGLRILQVFFARGTTVFSACKKADQAATLEDSNMANEMGTSYQFGISPLRAKVQDAIGEVGSAVASGCVTTCGAAVFLLFCQIRIFTRFGQVLVVNMVCSLVFALLWIPAVLELSNHGLDLRQKRAPRGVDSDEGYAMGLLGEGRQTPGAVIRAPERLMLEVDESEGFAALRG</sequence>
<keyword evidence="1" id="KW-1133">Transmembrane helix</keyword>
<organism evidence="2">
    <name type="scientific">Cladocopium goreaui</name>
    <dbReference type="NCBI Taxonomy" id="2562237"/>
    <lineage>
        <taxon>Eukaryota</taxon>
        <taxon>Sar</taxon>
        <taxon>Alveolata</taxon>
        <taxon>Dinophyceae</taxon>
        <taxon>Suessiales</taxon>
        <taxon>Symbiodiniaceae</taxon>
        <taxon>Cladocopium</taxon>
    </lineage>
</organism>
<evidence type="ECO:0000313" key="2">
    <source>
        <dbReference type="EMBL" id="CAI3998878.1"/>
    </source>
</evidence>
<gene>
    <name evidence="2" type="ORF">C1SCF055_LOCUS25141</name>
</gene>
<dbReference type="PANTHER" id="PTHR46687:SF1">
    <property type="entry name" value="PROTEIN DISPATCHED HOMOLOG 3"/>
    <property type="match status" value="1"/>
</dbReference>
<dbReference type="SUPFAM" id="SSF82866">
    <property type="entry name" value="Multidrug efflux transporter AcrB transmembrane domain"/>
    <property type="match status" value="2"/>
</dbReference>
<keyword evidence="1" id="KW-0472">Membrane</keyword>
<feature type="transmembrane region" description="Helical" evidence="1">
    <location>
        <begin position="930"/>
        <end position="952"/>
    </location>
</feature>
<dbReference type="Proteomes" id="UP001152797">
    <property type="component" value="Unassembled WGS sequence"/>
</dbReference>
<feature type="transmembrane region" description="Helical" evidence="1">
    <location>
        <begin position="381"/>
        <end position="402"/>
    </location>
</feature>